<dbReference type="PaxDb" id="39947-A0A0P0VLU5"/>
<dbReference type="Gramene" id="Os02t0620566-00">
    <property type="protein sequence ID" value="Os02t0620566-00"/>
    <property type="gene ID" value="Os02g0620566"/>
</dbReference>
<feature type="region of interest" description="Disordered" evidence="1">
    <location>
        <begin position="57"/>
        <end position="78"/>
    </location>
</feature>
<evidence type="ECO:0000256" key="1">
    <source>
        <dbReference type="SAM" id="MobiDB-lite"/>
    </source>
</evidence>
<feature type="compositionally biased region" description="Basic and acidic residues" evidence="1">
    <location>
        <begin position="139"/>
        <end position="204"/>
    </location>
</feature>
<evidence type="ECO:0000313" key="3">
    <source>
        <dbReference type="Proteomes" id="UP000059680"/>
    </source>
</evidence>
<reference evidence="3" key="1">
    <citation type="journal article" date="2005" name="Nature">
        <title>The map-based sequence of the rice genome.</title>
        <authorList>
            <consortium name="International rice genome sequencing project (IRGSP)"/>
            <person name="Matsumoto T."/>
            <person name="Wu J."/>
            <person name="Kanamori H."/>
            <person name="Katayose Y."/>
            <person name="Fujisawa M."/>
            <person name="Namiki N."/>
            <person name="Mizuno H."/>
            <person name="Yamamoto K."/>
            <person name="Antonio B.A."/>
            <person name="Baba T."/>
            <person name="Sakata K."/>
            <person name="Nagamura Y."/>
            <person name="Aoki H."/>
            <person name="Arikawa K."/>
            <person name="Arita K."/>
            <person name="Bito T."/>
            <person name="Chiden Y."/>
            <person name="Fujitsuka N."/>
            <person name="Fukunaka R."/>
            <person name="Hamada M."/>
            <person name="Harada C."/>
            <person name="Hayashi A."/>
            <person name="Hijishita S."/>
            <person name="Honda M."/>
            <person name="Hosokawa S."/>
            <person name="Ichikawa Y."/>
            <person name="Idonuma A."/>
            <person name="Iijima M."/>
            <person name="Ikeda M."/>
            <person name="Ikeno M."/>
            <person name="Ito K."/>
            <person name="Ito S."/>
            <person name="Ito T."/>
            <person name="Ito Y."/>
            <person name="Ito Y."/>
            <person name="Iwabuchi A."/>
            <person name="Kamiya K."/>
            <person name="Karasawa W."/>
            <person name="Kurita K."/>
            <person name="Katagiri S."/>
            <person name="Kikuta A."/>
            <person name="Kobayashi H."/>
            <person name="Kobayashi N."/>
            <person name="Machita K."/>
            <person name="Maehara T."/>
            <person name="Masukawa M."/>
            <person name="Mizubayashi T."/>
            <person name="Mukai Y."/>
            <person name="Nagasaki H."/>
            <person name="Nagata Y."/>
            <person name="Naito S."/>
            <person name="Nakashima M."/>
            <person name="Nakama Y."/>
            <person name="Nakamichi Y."/>
            <person name="Nakamura M."/>
            <person name="Meguro A."/>
            <person name="Negishi M."/>
            <person name="Ohta I."/>
            <person name="Ohta T."/>
            <person name="Okamoto M."/>
            <person name="Ono N."/>
            <person name="Saji S."/>
            <person name="Sakaguchi M."/>
            <person name="Sakai K."/>
            <person name="Shibata M."/>
            <person name="Shimokawa T."/>
            <person name="Song J."/>
            <person name="Takazaki Y."/>
            <person name="Terasawa K."/>
            <person name="Tsugane M."/>
            <person name="Tsuji K."/>
            <person name="Ueda S."/>
            <person name="Waki K."/>
            <person name="Yamagata H."/>
            <person name="Yamamoto M."/>
            <person name="Yamamoto S."/>
            <person name="Yamane H."/>
            <person name="Yoshiki S."/>
            <person name="Yoshihara R."/>
            <person name="Yukawa K."/>
            <person name="Zhong H."/>
            <person name="Yano M."/>
            <person name="Yuan Q."/>
            <person name="Ouyang S."/>
            <person name="Liu J."/>
            <person name="Jones K.M."/>
            <person name="Gansberger K."/>
            <person name="Moffat K."/>
            <person name="Hill J."/>
            <person name="Bera J."/>
            <person name="Fadrosh D."/>
            <person name="Jin S."/>
            <person name="Johri S."/>
            <person name="Kim M."/>
            <person name="Overton L."/>
            <person name="Reardon M."/>
            <person name="Tsitrin T."/>
            <person name="Vuong H."/>
            <person name="Weaver B."/>
            <person name="Ciecko A."/>
            <person name="Tallon L."/>
            <person name="Jackson J."/>
            <person name="Pai G."/>
            <person name="Aken S.V."/>
            <person name="Utterback T."/>
            <person name="Reidmuller S."/>
            <person name="Feldblyum T."/>
            <person name="Hsiao J."/>
            <person name="Zismann V."/>
            <person name="Iobst S."/>
            <person name="de Vazeille A.R."/>
            <person name="Buell C.R."/>
            <person name="Ying K."/>
            <person name="Li Y."/>
            <person name="Lu T."/>
            <person name="Huang Y."/>
            <person name="Zhao Q."/>
            <person name="Feng Q."/>
            <person name="Zhang L."/>
            <person name="Zhu J."/>
            <person name="Weng Q."/>
            <person name="Mu J."/>
            <person name="Lu Y."/>
            <person name="Fan D."/>
            <person name="Liu Y."/>
            <person name="Guan J."/>
            <person name="Zhang Y."/>
            <person name="Yu S."/>
            <person name="Liu X."/>
            <person name="Zhang Y."/>
            <person name="Hong G."/>
            <person name="Han B."/>
            <person name="Choisne N."/>
            <person name="Demange N."/>
            <person name="Orjeda G."/>
            <person name="Samain S."/>
            <person name="Cattolico L."/>
            <person name="Pelletier E."/>
            <person name="Couloux A."/>
            <person name="Segurens B."/>
            <person name="Wincker P."/>
            <person name="D'Hont A."/>
            <person name="Scarpelli C."/>
            <person name="Weissenbach J."/>
            <person name="Salanoubat M."/>
            <person name="Quetier F."/>
            <person name="Yu Y."/>
            <person name="Kim H.R."/>
            <person name="Rambo T."/>
            <person name="Currie J."/>
            <person name="Collura K."/>
            <person name="Luo M."/>
            <person name="Yang T."/>
            <person name="Ammiraju J.S.S."/>
            <person name="Engler F."/>
            <person name="Soderlund C."/>
            <person name="Wing R.A."/>
            <person name="Palmer L.E."/>
            <person name="de la Bastide M."/>
            <person name="Spiegel L."/>
            <person name="Nascimento L."/>
            <person name="Zutavern T."/>
            <person name="O'Shaughnessy A."/>
            <person name="Dike S."/>
            <person name="Dedhia N."/>
            <person name="Preston R."/>
            <person name="Balija V."/>
            <person name="McCombie W.R."/>
            <person name="Chow T."/>
            <person name="Chen H."/>
            <person name="Chung M."/>
            <person name="Chen C."/>
            <person name="Shaw J."/>
            <person name="Wu H."/>
            <person name="Hsiao K."/>
            <person name="Chao Y."/>
            <person name="Chu M."/>
            <person name="Cheng C."/>
            <person name="Hour A."/>
            <person name="Lee P."/>
            <person name="Lin S."/>
            <person name="Lin Y."/>
            <person name="Liou J."/>
            <person name="Liu S."/>
            <person name="Hsing Y."/>
            <person name="Raghuvanshi S."/>
            <person name="Mohanty A."/>
            <person name="Bharti A.K."/>
            <person name="Gaur A."/>
            <person name="Gupta V."/>
            <person name="Kumar D."/>
            <person name="Ravi V."/>
            <person name="Vij S."/>
            <person name="Kapur A."/>
            <person name="Khurana P."/>
            <person name="Khurana P."/>
            <person name="Khurana J.P."/>
            <person name="Tyagi A.K."/>
            <person name="Gaikwad K."/>
            <person name="Singh A."/>
            <person name="Dalal V."/>
            <person name="Srivastava S."/>
            <person name="Dixit A."/>
            <person name="Pal A.K."/>
            <person name="Ghazi I.A."/>
            <person name="Yadav M."/>
            <person name="Pandit A."/>
            <person name="Bhargava A."/>
            <person name="Sureshbabu K."/>
            <person name="Batra K."/>
            <person name="Sharma T.R."/>
            <person name="Mohapatra T."/>
            <person name="Singh N.K."/>
            <person name="Messing J."/>
            <person name="Nelson A.B."/>
            <person name="Fuks G."/>
            <person name="Kavchok S."/>
            <person name="Keizer G."/>
            <person name="Linton E."/>
            <person name="Llaca V."/>
            <person name="Song R."/>
            <person name="Tanyolac B."/>
            <person name="Young S."/>
            <person name="Ho-Il K."/>
            <person name="Hahn J.H."/>
            <person name="Sangsakoo G."/>
            <person name="Vanavichit A."/>
            <person name="de Mattos Luiz.A.T."/>
            <person name="Zimmer P.D."/>
            <person name="Malone G."/>
            <person name="Dellagostin O."/>
            <person name="de Oliveira A.C."/>
            <person name="Bevan M."/>
            <person name="Bancroft I."/>
            <person name="Minx P."/>
            <person name="Cordum H."/>
            <person name="Wilson R."/>
            <person name="Cheng Z."/>
            <person name="Jin W."/>
            <person name="Jiang J."/>
            <person name="Leong S.A."/>
            <person name="Iwama H."/>
            <person name="Gojobori T."/>
            <person name="Itoh T."/>
            <person name="Niimura Y."/>
            <person name="Fujii Y."/>
            <person name="Habara T."/>
            <person name="Sakai H."/>
            <person name="Sato Y."/>
            <person name="Wilson G."/>
            <person name="Kumar K."/>
            <person name="McCouch S."/>
            <person name="Juretic N."/>
            <person name="Hoen D."/>
            <person name="Wright S."/>
            <person name="Bruskiewich R."/>
            <person name="Bureau T."/>
            <person name="Miyao A."/>
            <person name="Hirochika H."/>
            <person name="Nishikawa T."/>
            <person name="Kadowaki K."/>
            <person name="Sugiura M."/>
            <person name="Burr B."/>
            <person name="Sasaki T."/>
        </authorList>
    </citation>
    <scope>NUCLEOTIDE SEQUENCE [LARGE SCALE GENOMIC DNA]</scope>
    <source>
        <strain evidence="3">cv. Nipponbare</strain>
    </source>
</reference>
<dbReference type="Proteomes" id="UP000059680">
    <property type="component" value="Chromosome 2"/>
</dbReference>
<dbReference type="AlphaFoldDB" id="A0A0P0VLU5"/>
<reference evidence="2 3" key="2">
    <citation type="journal article" date="2013" name="Plant Cell Physiol.">
        <title>Rice Annotation Project Database (RAP-DB): an integrative and interactive database for rice genomics.</title>
        <authorList>
            <person name="Sakai H."/>
            <person name="Lee S.S."/>
            <person name="Tanaka T."/>
            <person name="Numa H."/>
            <person name="Kim J."/>
            <person name="Kawahara Y."/>
            <person name="Wakimoto H."/>
            <person name="Yang C.C."/>
            <person name="Iwamoto M."/>
            <person name="Abe T."/>
            <person name="Yamada Y."/>
            <person name="Muto A."/>
            <person name="Inokuchi H."/>
            <person name="Ikemura T."/>
            <person name="Matsumoto T."/>
            <person name="Sasaki T."/>
            <person name="Itoh T."/>
        </authorList>
    </citation>
    <scope>NUCLEOTIDE SEQUENCE [LARGE SCALE GENOMIC DNA]</scope>
    <source>
        <strain evidence="3">cv. Nipponbare</strain>
    </source>
</reference>
<feature type="non-terminal residue" evidence="2">
    <location>
        <position position="1"/>
    </location>
</feature>
<proteinExistence type="predicted"/>
<reference evidence="2 3" key="3">
    <citation type="journal article" date="2013" name="Rice">
        <title>Improvement of the Oryza sativa Nipponbare reference genome using next generation sequence and optical map data.</title>
        <authorList>
            <person name="Kawahara Y."/>
            <person name="de la Bastide M."/>
            <person name="Hamilton J.P."/>
            <person name="Kanamori H."/>
            <person name="McCombie W.R."/>
            <person name="Ouyang S."/>
            <person name="Schwartz D.C."/>
            <person name="Tanaka T."/>
            <person name="Wu J."/>
            <person name="Zhou S."/>
            <person name="Childs K.L."/>
            <person name="Davidson R.M."/>
            <person name="Lin H."/>
            <person name="Quesada-Ocampo L."/>
            <person name="Vaillancourt B."/>
            <person name="Sakai H."/>
            <person name="Lee S.S."/>
            <person name="Kim J."/>
            <person name="Numa H."/>
            <person name="Itoh T."/>
            <person name="Buell C.R."/>
            <person name="Matsumoto T."/>
        </authorList>
    </citation>
    <scope>NUCLEOTIDE SEQUENCE [LARGE SCALE GENOMIC DNA]</scope>
    <source>
        <strain evidence="3">cv. Nipponbare</strain>
    </source>
</reference>
<name>A0A0P0VLU5_ORYSJ</name>
<organism evidence="2 3">
    <name type="scientific">Oryza sativa subsp. japonica</name>
    <name type="common">Rice</name>
    <dbReference type="NCBI Taxonomy" id="39947"/>
    <lineage>
        <taxon>Eukaryota</taxon>
        <taxon>Viridiplantae</taxon>
        <taxon>Streptophyta</taxon>
        <taxon>Embryophyta</taxon>
        <taxon>Tracheophyta</taxon>
        <taxon>Spermatophyta</taxon>
        <taxon>Magnoliopsida</taxon>
        <taxon>Liliopsida</taxon>
        <taxon>Poales</taxon>
        <taxon>Poaceae</taxon>
        <taxon>BOP clade</taxon>
        <taxon>Oryzoideae</taxon>
        <taxon>Oryzeae</taxon>
        <taxon>Oryzinae</taxon>
        <taxon>Oryza</taxon>
        <taxon>Oryza sativa</taxon>
    </lineage>
</organism>
<accession>A0A0P0VLU5</accession>
<dbReference type="EMBL" id="AP014958">
    <property type="protein sequence ID" value="BAS79820.1"/>
    <property type="molecule type" value="Genomic_DNA"/>
</dbReference>
<evidence type="ECO:0000313" key="2">
    <source>
        <dbReference type="EMBL" id="BAS79820.1"/>
    </source>
</evidence>
<dbReference type="InParanoid" id="A0A0P0VLU5"/>
<feature type="compositionally biased region" description="Basic and acidic residues" evidence="1">
    <location>
        <begin position="58"/>
        <end position="78"/>
    </location>
</feature>
<gene>
    <name evidence="2" type="ordered locus">Os02g0620566</name>
    <name evidence="2" type="ORF">OSNPB_020620566</name>
</gene>
<feature type="region of interest" description="Disordered" evidence="1">
    <location>
        <begin position="139"/>
        <end position="295"/>
    </location>
</feature>
<protein>
    <submittedName>
        <fullName evidence="2">Os02g0620566 protein</fullName>
    </submittedName>
</protein>
<keyword evidence="3" id="KW-1185">Reference proteome</keyword>
<feature type="compositionally biased region" description="Basic and acidic residues" evidence="1">
    <location>
        <begin position="246"/>
        <end position="258"/>
    </location>
</feature>
<sequence length="295" mass="32371">GGDLRAVRRLEHEPADAAVRLAARVVVVVRVREPAVARLVHAGHLVLGRDAQQAQLVEHQEQRRHGEAHPRRDDQDDHYVRPEQPAAAAHEQPVRAPGLAEDLVHVLLAREQRREDDPPRAAPAVQLRRLERVVELEPRRQRVEADEHPRRDEPADDRGPRVDDGATGGDRREAAEEAVADVDHVPVPRLEPLPEERRERRRAAGEGGGHGGASHRRPLPVDATGRAVGFEDGEERAGVKPVPPEPQKEAAEHDERRAVAAQRHRAAGVVEPPNAGALDEGAPESGHAAHHVDNP</sequence>